<comment type="caution">
    <text evidence="4">The sequence shown here is derived from an EMBL/GenBank/DDBJ whole genome shotgun (WGS) entry which is preliminary data.</text>
</comment>
<dbReference type="SUPFAM" id="SSF53448">
    <property type="entry name" value="Nucleotide-diphospho-sugar transferases"/>
    <property type="match status" value="1"/>
</dbReference>
<accession>A0AAN6VBQ2</accession>
<dbReference type="EMBL" id="MU857369">
    <property type="protein sequence ID" value="KAK4148472.1"/>
    <property type="molecule type" value="Genomic_DNA"/>
</dbReference>
<keyword evidence="5" id="KW-1185">Reference proteome</keyword>
<dbReference type="Gene3D" id="3.90.550.10">
    <property type="entry name" value="Spore Coat Polysaccharide Biosynthesis Protein SpsA, Chain A"/>
    <property type="match status" value="1"/>
</dbReference>
<gene>
    <name evidence="4" type="ORF">C8A00DRAFT_38957</name>
</gene>
<dbReference type="Proteomes" id="UP001302745">
    <property type="component" value="Unassembled WGS sequence"/>
</dbReference>
<name>A0AAN6VBQ2_9PEZI</name>
<evidence type="ECO:0000313" key="4">
    <source>
        <dbReference type="EMBL" id="KAK4148472.1"/>
    </source>
</evidence>
<feature type="domain" description="MobA-like NTP transferase" evidence="3">
    <location>
        <begin position="6"/>
        <end position="178"/>
    </location>
</feature>
<sequence length="208" mass="22321">MTLTPLIFAGGKSTRMQSPKHLLQLPDGRPLYQHQIDLLARTLPTTPVIYISLAQDSELDDYLQSLASTTTSKNPTSHATTNLEAKPKVKVIHDLTPNQSPESESAGPAAGLLAAHNAQPDTTWLVIACDYPLLTTTALQQLCRAYHPPVTCFRNRDGYCEPLVGIWSPEALGRLAERVDAAARGGGGCSSGRRGVGPSRVVKENGRG</sequence>
<proteinExistence type="predicted"/>
<dbReference type="GO" id="GO:0016779">
    <property type="term" value="F:nucleotidyltransferase activity"/>
    <property type="evidence" value="ECO:0007669"/>
    <property type="project" value="TreeGrafter"/>
</dbReference>
<feature type="compositionally biased region" description="Low complexity" evidence="2">
    <location>
        <begin position="191"/>
        <end position="200"/>
    </location>
</feature>
<evidence type="ECO:0000259" key="3">
    <source>
        <dbReference type="Pfam" id="PF12804"/>
    </source>
</evidence>
<protein>
    <submittedName>
        <fullName evidence="4">Bifunctional molybdenum cofactor biosynthesis</fullName>
    </submittedName>
</protein>
<reference evidence="4" key="2">
    <citation type="submission" date="2023-05" db="EMBL/GenBank/DDBJ databases">
        <authorList>
            <consortium name="Lawrence Berkeley National Laboratory"/>
            <person name="Steindorff A."/>
            <person name="Hensen N."/>
            <person name="Bonometti L."/>
            <person name="Westerberg I."/>
            <person name="Brannstrom I.O."/>
            <person name="Guillou S."/>
            <person name="Cros-Aarteil S."/>
            <person name="Calhoun S."/>
            <person name="Haridas S."/>
            <person name="Kuo A."/>
            <person name="Mondo S."/>
            <person name="Pangilinan J."/>
            <person name="Riley R."/>
            <person name="Labutti K."/>
            <person name="Andreopoulos B."/>
            <person name="Lipzen A."/>
            <person name="Chen C."/>
            <person name="Yanf M."/>
            <person name="Daum C."/>
            <person name="Ng V."/>
            <person name="Clum A."/>
            <person name="Ohm R."/>
            <person name="Martin F."/>
            <person name="Silar P."/>
            <person name="Natvig D."/>
            <person name="Lalanne C."/>
            <person name="Gautier V."/>
            <person name="Ament-Velasquez S.L."/>
            <person name="Kruys A."/>
            <person name="Hutchinson M.I."/>
            <person name="Powell A.J."/>
            <person name="Barry K."/>
            <person name="Miller A.N."/>
            <person name="Grigoriev I.V."/>
            <person name="Debuchy R."/>
            <person name="Gladieux P."/>
            <person name="Thoren M.H."/>
            <person name="Johannesson H."/>
        </authorList>
    </citation>
    <scope>NUCLEOTIDE SEQUENCE</scope>
    <source>
        <strain evidence="4">CBS 538.74</strain>
    </source>
</reference>
<evidence type="ECO:0000256" key="1">
    <source>
        <dbReference type="ARBA" id="ARBA00022679"/>
    </source>
</evidence>
<evidence type="ECO:0000256" key="2">
    <source>
        <dbReference type="SAM" id="MobiDB-lite"/>
    </source>
</evidence>
<dbReference type="InterPro" id="IPR029044">
    <property type="entry name" value="Nucleotide-diphossugar_trans"/>
</dbReference>
<evidence type="ECO:0000313" key="5">
    <source>
        <dbReference type="Proteomes" id="UP001302745"/>
    </source>
</evidence>
<dbReference type="Pfam" id="PF12804">
    <property type="entry name" value="NTP_transf_3"/>
    <property type="match status" value="1"/>
</dbReference>
<organism evidence="4 5">
    <name type="scientific">Chaetomidium leptoderma</name>
    <dbReference type="NCBI Taxonomy" id="669021"/>
    <lineage>
        <taxon>Eukaryota</taxon>
        <taxon>Fungi</taxon>
        <taxon>Dikarya</taxon>
        <taxon>Ascomycota</taxon>
        <taxon>Pezizomycotina</taxon>
        <taxon>Sordariomycetes</taxon>
        <taxon>Sordariomycetidae</taxon>
        <taxon>Sordariales</taxon>
        <taxon>Chaetomiaceae</taxon>
        <taxon>Chaetomidium</taxon>
    </lineage>
</organism>
<keyword evidence="1" id="KW-0808">Transferase</keyword>
<dbReference type="AlphaFoldDB" id="A0AAN6VBQ2"/>
<dbReference type="PANTHER" id="PTHR19136">
    <property type="entry name" value="MOLYBDENUM COFACTOR GUANYLYLTRANSFERASE"/>
    <property type="match status" value="1"/>
</dbReference>
<feature type="region of interest" description="Disordered" evidence="2">
    <location>
        <begin position="185"/>
        <end position="208"/>
    </location>
</feature>
<dbReference type="PANTHER" id="PTHR19136:SF81">
    <property type="entry name" value="MOLYBDENUM COFACTOR GUANYLYLTRANSFERASE"/>
    <property type="match status" value="1"/>
</dbReference>
<reference evidence="4" key="1">
    <citation type="journal article" date="2023" name="Mol. Phylogenet. Evol.">
        <title>Genome-scale phylogeny and comparative genomics of the fungal order Sordariales.</title>
        <authorList>
            <person name="Hensen N."/>
            <person name="Bonometti L."/>
            <person name="Westerberg I."/>
            <person name="Brannstrom I.O."/>
            <person name="Guillou S."/>
            <person name="Cros-Aarteil S."/>
            <person name="Calhoun S."/>
            <person name="Haridas S."/>
            <person name="Kuo A."/>
            <person name="Mondo S."/>
            <person name="Pangilinan J."/>
            <person name="Riley R."/>
            <person name="LaButti K."/>
            <person name="Andreopoulos B."/>
            <person name="Lipzen A."/>
            <person name="Chen C."/>
            <person name="Yan M."/>
            <person name="Daum C."/>
            <person name="Ng V."/>
            <person name="Clum A."/>
            <person name="Steindorff A."/>
            <person name="Ohm R.A."/>
            <person name="Martin F."/>
            <person name="Silar P."/>
            <person name="Natvig D.O."/>
            <person name="Lalanne C."/>
            <person name="Gautier V."/>
            <person name="Ament-Velasquez S.L."/>
            <person name="Kruys A."/>
            <person name="Hutchinson M.I."/>
            <person name="Powell A.J."/>
            <person name="Barry K."/>
            <person name="Miller A.N."/>
            <person name="Grigoriev I.V."/>
            <person name="Debuchy R."/>
            <person name="Gladieux P."/>
            <person name="Hiltunen Thoren M."/>
            <person name="Johannesson H."/>
        </authorList>
    </citation>
    <scope>NUCLEOTIDE SEQUENCE</scope>
    <source>
        <strain evidence="4">CBS 538.74</strain>
    </source>
</reference>
<dbReference type="InterPro" id="IPR025877">
    <property type="entry name" value="MobA-like_NTP_Trfase"/>
</dbReference>